<evidence type="ECO:0000313" key="3">
    <source>
        <dbReference type="Proteomes" id="UP001054821"/>
    </source>
</evidence>
<feature type="transmembrane region" description="Helical" evidence="1">
    <location>
        <begin position="6"/>
        <end position="30"/>
    </location>
</feature>
<keyword evidence="1" id="KW-0472">Membrane</keyword>
<evidence type="ECO:0000256" key="1">
    <source>
        <dbReference type="SAM" id="Phobius"/>
    </source>
</evidence>
<gene>
    <name evidence="2" type="ORF">L3X38_005726</name>
</gene>
<protein>
    <submittedName>
        <fullName evidence="2">Uncharacterized protein</fullName>
    </submittedName>
</protein>
<keyword evidence="1" id="KW-1133">Transmembrane helix</keyword>
<dbReference type="AlphaFoldDB" id="A0AAD5F4E7"/>
<accession>A0AAD5F4E7</accession>
<name>A0AAD5F4E7_PRUDU</name>
<keyword evidence="3" id="KW-1185">Reference proteome</keyword>
<sequence length="71" mass="7718">MLIGLFGNAVVGFIICNPPVLIFFSSVLAIDDIGMNKILSTLDVMSYNLFESSTLALLFRCLILTCNKESG</sequence>
<reference evidence="2 3" key="1">
    <citation type="journal article" date="2022" name="G3 (Bethesda)">
        <title>Whole-genome sequence and methylome profiling of the almond [Prunus dulcis (Mill.) D.A. Webb] cultivar 'Nonpareil'.</title>
        <authorList>
            <person name="D'Amico-Willman K.M."/>
            <person name="Ouma W.Z."/>
            <person name="Meulia T."/>
            <person name="Sideli G.M."/>
            <person name="Gradziel T.M."/>
            <person name="Fresnedo-Ramirez J."/>
        </authorList>
    </citation>
    <scope>NUCLEOTIDE SEQUENCE [LARGE SCALE GENOMIC DNA]</scope>
    <source>
        <strain evidence="2">Clone GOH B32 T37-40</strain>
    </source>
</reference>
<keyword evidence="1" id="KW-0812">Transmembrane</keyword>
<organism evidence="2 3">
    <name type="scientific">Prunus dulcis</name>
    <name type="common">Almond</name>
    <name type="synonym">Amygdalus dulcis</name>
    <dbReference type="NCBI Taxonomy" id="3755"/>
    <lineage>
        <taxon>Eukaryota</taxon>
        <taxon>Viridiplantae</taxon>
        <taxon>Streptophyta</taxon>
        <taxon>Embryophyta</taxon>
        <taxon>Tracheophyta</taxon>
        <taxon>Spermatophyta</taxon>
        <taxon>Magnoliopsida</taxon>
        <taxon>eudicotyledons</taxon>
        <taxon>Gunneridae</taxon>
        <taxon>Pentapetalae</taxon>
        <taxon>rosids</taxon>
        <taxon>fabids</taxon>
        <taxon>Rosales</taxon>
        <taxon>Rosaceae</taxon>
        <taxon>Amygdaloideae</taxon>
        <taxon>Amygdaleae</taxon>
        <taxon>Prunus</taxon>
    </lineage>
</organism>
<comment type="caution">
    <text evidence="2">The sequence shown here is derived from an EMBL/GenBank/DDBJ whole genome shotgun (WGS) entry which is preliminary data.</text>
</comment>
<dbReference type="EMBL" id="JAJFAZ020000001">
    <property type="protein sequence ID" value="KAI5352834.1"/>
    <property type="molecule type" value="Genomic_DNA"/>
</dbReference>
<dbReference type="Proteomes" id="UP001054821">
    <property type="component" value="Chromosome 1"/>
</dbReference>
<proteinExistence type="predicted"/>
<evidence type="ECO:0000313" key="2">
    <source>
        <dbReference type="EMBL" id="KAI5352834.1"/>
    </source>
</evidence>